<dbReference type="Gene3D" id="3.40.50.2000">
    <property type="entry name" value="Glycogen Phosphorylase B"/>
    <property type="match status" value="2"/>
</dbReference>
<keyword evidence="1" id="KW-0808">Transferase</keyword>
<organism evidence="4 5">
    <name type="scientific">Lacibacterium aquatile</name>
    <dbReference type="NCBI Taxonomy" id="1168082"/>
    <lineage>
        <taxon>Bacteria</taxon>
        <taxon>Pseudomonadati</taxon>
        <taxon>Pseudomonadota</taxon>
        <taxon>Alphaproteobacteria</taxon>
        <taxon>Rhodospirillales</taxon>
        <taxon>Rhodospirillaceae</taxon>
    </lineage>
</organism>
<accession>A0ABW5E0Z6</accession>
<dbReference type="RefSeq" id="WP_379878292.1">
    <property type="nucleotide sequence ID" value="NZ_JBHUIP010000016.1"/>
</dbReference>
<keyword evidence="5" id="KW-1185">Reference proteome</keyword>
<evidence type="ECO:0000256" key="2">
    <source>
        <dbReference type="SAM" id="MobiDB-lite"/>
    </source>
</evidence>
<name>A0ABW5E0Z6_9PROT</name>
<evidence type="ECO:0000313" key="5">
    <source>
        <dbReference type="Proteomes" id="UP001597295"/>
    </source>
</evidence>
<sequence length="450" mass="49638">MRIVVHDYPGHAFPVQLSRELARRDHKVLHLYFEEFQSPKGPLRPKPEDPSGLRIKPISLGEPFQKYSFVKRWLQEQTYGSKLVAEVEEFRPNVIIGGNSPLDPQNKLQAYARREKVGFAFWLQDVYGVAIDKILRGKLGEWLGGMVGNYYMKLERKLWRNSDQIVLITQDFKPLLRKEGIPDHGMPVIENWASLADLPPGPSNNPWRQEHGLVGKFVFLYSGTLGLKHNPSLLVALANTFREDPNVAIVVVTEGIGREWLAERKVAENLDNLILLPFQSYEALPDVIATGDVLVVLLEPDAGVYSVPSKTLTYLCAKRPILGGIPTDNLAARLIARNNAGVVVDPSDVSGFVNSAHTLLESPELCAQMANSARNYAEKAFDIVAIADRFEAVLQAAIDGAKADPNKPPPPAAAVEAPFPLEMPTEVETPPAMPPQNPQGNPSGRGGFNA</sequence>
<feature type="region of interest" description="Disordered" evidence="2">
    <location>
        <begin position="401"/>
        <end position="450"/>
    </location>
</feature>
<feature type="domain" description="Glycosyl transferase family 1" evidence="3">
    <location>
        <begin position="207"/>
        <end position="375"/>
    </location>
</feature>
<dbReference type="SUPFAM" id="SSF53756">
    <property type="entry name" value="UDP-Glycosyltransferase/glycogen phosphorylase"/>
    <property type="match status" value="1"/>
</dbReference>
<dbReference type="PANTHER" id="PTHR46401">
    <property type="entry name" value="GLYCOSYLTRANSFERASE WBBK-RELATED"/>
    <property type="match status" value="1"/>
</dbReference>
<proteinExistence type="predicted"/>
<dbReference type="EMBL" id="JBHUIP010000016">
    <property type="protein sequence ID" value="MFD2265120.1"/>
    <property type="molecule type" value="Genomic_DNA"/>
</dbReference>
<evidence type="ECO:0000256" key="1">
    <source>
        <dbReference type="ARBA" id="ARBA00022679"/>
    </source>
</evidence>
<evidence type="ECO:0000259" key="3">
    <source>
        <dbReference type="Pfam" id="PF00534"/>
    </source>
</evidence>
<dbReference type="PANTHER" id="PTHR46401:SF2">
    <property type="entry name" value="GLYCOSYLTRANSFERASE WBBK-RELATED"/>
    <property type="match status" value="1"/>
</dbReference>
<dbReference type="CDD" id="cd03794">
    <property type="entry name" value="GT4_WbuB-like"/>
    <property type="match status" value="1"/>
</dbReference>
<dbReference type="Proteomes" id="UP001597295">
    <property type="component" value="Unassembled WGS sequence"/>
</dbReference>
<protein>
    <submittedName>
        <fullName evidence="4">Glycosyltransferase family 4 protein</fullName>
    </submittedName>
</protein>
<evidence type="ECO:0000313" key="4">
    <source>
        <dbReference type="EMBL" id="MFD2265120.1"/>
    </source>
</evidence>
<gene>
    <name evidence="4" type="ORF">ACFSM5_19615</name>
</gene>
<dbReference type="InterPro" id="IPR001296">
    <property type="entry name" value="Glyco_trans_1"/>
</dbReference>
<reference evidence="5" key="1">
    <citation type="journal article" date="2019" name="Int. J. Syst. Evol. Microbiol.">
        <title>The Global Catalogue of Microorganisms (GCM) 10K type strain sequencing project: providing services to taxonomists for standard genome sequencing and annotation.</title>
        <authorList>
            <consortium name="The Broad Institute Genomics Platform"/>
            <consortium name="The Broad Institute Genome Sequencing Center for Infectious Disease"/>
            <person name="Wu L."/>
            <person name="Ma J."/>
        </authorList>
    </citation>
    <scope>NUCLEOTIDE SEQUENCE [LARGE SCALE GENOMIC DNA]</scope>
    <source>
        <strain evidence="5">CGMCC 1.19062</strain>
    </source>
</reference>
<dbReference type="Pfam" id="PF00534">
    <property type="entry name" value="Glycos_transf_1"/>
    <property type="match status" value="1"/>
</dbReference>
<comment type="caution">
    <text evidence="4">The sequence shown here is derived from an EMBL/GenBank/DDBJ whole genome shotgun (WGS) entry which is preliminary data.</text>
</comment>